<sequence>MRLKTGAPLIGRTSLFRAVLATCRQDDTARPTARPTARIGGVTGAERPLLVTGNGLVARDFAG</sequence>
<proteinExistence type="predicted"/>
<evidence type="ECO:0000313" key="1">
    <source>
        <dbReference type="EMBL" id="GGV95692.1"/>
    </source>
</evidence>
<protein>
    <submittedName>
        <fullName evidence="1">Uncharacterized protein</fullName>
    </submittedName>
</protein>
<dbReference type="Proteomes" id="UP000660675">
    <property type="component" value="Unassembled WGS sequence"/>
</dbReference>
<comment type="caution">
    <text evidence="1">The sequence shown here is derived from an EMBL/GenBank/DDBJ whole genome shotgun (WGS) entry which is preliminary data.</text>
</comment>
<evidence type="ECO:0000313" key="2">
    <source>
        <dbReference type="Proteomes" id="UP000660675"/>
    </source>
</evidence>
<gene>
    <name evidence="1" type="ORF">GCM10015535_63540</name>
</gene>
<organism evidence="1 2">
    <name type="scientific">Streptomyces gelaticus</name>
    <dbReference type="NCBI Taxonomy" id="285446"/>
    <lineage>
        <taxon>Bacteria</taxon>
        <taxon>Bacillati</taxon>
        <taxon>Actinomycetota</taxon>
        <taxon>Actinomycetes</taxon>
        <taxon>Kitasatosporales</taxon>
        <taxon>Streptomycetaceae</taxon>
        <taxon>Streptomyces</taxon>
    </lineage>
</organism>
<dbReference type="EMBL" id="BMTF01000033">
    <property type="protein sequence ID" value="GGV95692.1"/>
    <property type="molecule type" value="Genomic_DNA"/>
</dbReference>
<dbReference type="RefSeq" id="WP_189547729.1">
    <property type="nucleotide sequence ID" value="NZ_BMTF01000033.1"/>
</dbReference>
<accession>A0ABQ2W7W5</accession>
<name>A0ABQ2W7W5_9ACTN</name>
<reference evidence="2" key="1">
    <citation type="journal article" date="2019" name="Int. J. Syst. Evol. Microbiol.">
        <title>The Global Catalogue of Microorganisms (GCM) 10K type strain sequencing project: providing services to taxonomists for standard genome sequencing and annotation.</title>
        <authorList>
            <consortium name="The Broad Institute Genomics Platform"/>
            <consortium name="The Broad Institute Genome Sequencing Center for Infectious Disease"/>
            <person name="Wu L."/>
            <person name="Ma J."/>
        </authorList>
    </citation>
    <scope>NUCLEOTIDE SEQUENCE [LARGE SCALE GENOMIC DNA]</scope>
    <source>
        <strain evidence="2">JCM 4376</strain>
    </source>
</reference>
<keyword evidence="2" id="KW-1185">Reference proteome</keyword>